<dbReference type="EMBL" id="CP002461">
    <property type="protein sequence ID" value="AEN99227.1"/>
    <property type="molecule type" value="Genomic_DNA"/>
</dbReference>
<dbReference type="STRING" id="714313.LSA_08200"/>
<evidence type="ECO:0000259" key="1">
    <source>
        <dbReference type="Pfam" id="PF04296"/>
    </source>
</evidence>
<name>G2KUB8_FRUST</name>
<dbReference type="PANTHER" id="PTHR34215">
    <property type="entry name" value="BLL0784 PROTEIN"/>
    <property type="match status" value="1"/>
</dbReference>
<dbReference type="NCBIfam" id="NF047356">
    <property type="entry name" value="RNA_bind_RnpM"/>
    <property type="match status" value="1"/>
</dbReference>
<gene>
    <name evidence="2" type="primary">ylxR</name>
    <name evidence="2" type="ordered locus">LSA_08200</name>
</gene>
<dbReference type="KEGG" id="lsn:LSA_08200"/>
<sequence>MSERNLVMKTRKVPMRKDVISGEMFPKRELIRIVRNKEMEVSLDDTGKKPGRGAYVRINVEAVKNAKAKHLLDQVFDVELTDDFYDNLIDYVDHVQAREELKRNDKL</sequence>
<dbReference type="AlphaFoldDB" id="G2KUB8"/>
<keyword evidence="3" id="KW-1185">Reference proteome</keyword>
<proteinExistence type="predicted"/>
<dbReference type="CDD" id="cd00279">
    <property type="entry name" value="YlxR"/>
    <property type="match status" value="1"/>
</dbReference>
<protein>
    <submittedName>
        <fullName evidence="2">Uncharacterized protein ylxR</fullName>
    </submittedName>
</protein>
<evidence type="ECO:0000313" key="2">
    <source>
        <dbReference type="EMBL" id="AEN99227.1"/>
    </source>
</evidence>
<dbReference type="SUPFAM" id="SSF64376">
    <property type="entry name" value="YlxR-like"/>
    <property type="match status" value="1"/>
</dbReference>
<reference evidence="2 3" key="1">
    <citation type="journal article" date="2011" name="Microb. Cell Fact.">
        <title>Genomic analysis reveals Lactobacillus sanfranciscensis as stable element in traditional sourdoughs.</title>
        <authorList>
            <person name="Vogel R.F."/>
            <person name="Pavlovic M."/>
            <person name="Ehrmann M.A."/>
            <person name="Wiezer A."/>
            <person name="Liesegang H."/>
            <person name="Offschanka S."/>
            <person name="Voget S."/>
            <person name="Angelov A."/>
            <person name="Bocker G."/>
            <person name="Liebl W."/>
        </authorList>
    </citation>
    <scope>NUCLEOTIDE SEQUENCE [LARGE SCALE GENOMIC DNA]</scope>
    <source>
        <strain evidence="2 3">TMW 1.1304</strain>
    </source>
</reference>
<dbReference type="eggNOG" id="COG2740">
    <property type="taxonomic scope" value="Bacteria"/>
</dbReference>
<dbReference type="HOGENOM" id="CLU_147970_2_1_9"/>
<dbReference type="InterPro" id="IPR007393">
    <property type="entry name" value="YlxR_dom"/>
</dbReference>
<dbReference type="InterPro" id="IPR035931">
    <property type="entry name" value="YlxR-like_sf"/>
</dbReference>
<dbReference type="InterPro" id="IPR037465">
    <property type="entry name" value="YlxR"/>
</dbReference>
<feature type="domain" description="YlxR" evidence="1">
    <location>
        <begin position="16"/>
        <end position="88"/>
    </location>
</feature>
<organism evidence="2 3">
    <name type="scientific">Fructilactobacillus sanfranciscensis (strain TMW 1.1304)</name>
    <name type="common">Lactobacillus sanfranciscensis</name>
    <dbReference type="NCBI Taxonomy" id="714313"/>
    <lineage>
        <taxon>Bacteria</taxon>
        <taxon>Bacillati</taxon>
        <taxon>Bacillota</taxon>
        <taxon>Bacilli</taxon>
        <taxon>Lactobacillales</taxon>
        <taxon>Lactobacillaceae</taxon>
        <taxon>Fructilactobacillus</taxon>
    </lineage>
</organism>
<accession>G2KUB8</accession>
<dbReference type="PANTHER" id="PTHR34215:SF1">
    <property type="entry name" value="YLXR DOMAIN-CONTAINING PROTEIN"/>
    <property type="match status" value="1"/>
</dbReference>
<dbReference type="Proteomes" id="UP000001285">
    <property type="component" value="Chromosome"/>
</dbReference>
<dbReference type="Pfam" id="PF04296">
    <property type="entry name" value="YlxR"/>
    <property type="match status" value="1"/>
</dbReference>
<evidence type="ECO:0000313" key="3">
    <source>
        <dbReference type="Proteomes" id="UP000001285"/>
    </source>
</evidence>
<dbReference type="Gene3D" id="3.30.1230.10">
    <property type="entry name" value="YlxR-like"/>
    <property type="match status" value="1"/>
</dbReference>